<dbReference type="EMBL" id="VDLX02000011">
    <property type="protein sequence ID" value="KAB8191824.1"/>
    <property type="molecule type" value="Genomic_DNA"/>
</dbReference>
<gene>
    <name evidence="1" type="ORF">FH608_028105</name>
</gene>
<proteinExistence type="predicted"/>
<protein>
    <submittedName>
        <fullName evidence="1">DUF3052 family protein</fullName>
    </submittedName>
</protein>
<sequence length="177" mass="19122">MVAVSDEAVEDGIADVLGVEPWMVVQTRNWSRPGDADFLGGVRAALERRCGGELLDESADEIVDVVLLCWRAEDGDADDLVDALMDAMGNLADFGRIWLITPDTGHDGQIDPDELAESVPTAGLVSILDVSLGDGRQAIKLMFPPWRQTRPLRVSAIRDELRRRGVGPSESGGSRSP</sequence>
<organism evidence="1 2">
    <name type="scientific">Nonomuraea phyllanthi</name>
    <dbReference type="NCBI Taxonomy" id="2219224"/>
    <lineage>
        <taxon>Bacteria</taxon>
        <taxon>Bacillati</taxon>
        <taxon>Actinomycetota</taxon>
        <taxon>Actinomycetes</taxon>
        <taxon>Streptosporangiales</taxon>
        <taxon>Streptosporangiaceae</taxon>
        <taxon>Nonomuraea</taxon>
    </lineage>
</organism>
<evidence type="ECO:0000313" key="2">
    <source>
        <dbReference type="Proteomes" id="UP000312512"/>
    </source>
</evidence>
<keyword evidence="2" id="KW-1185">Reference proteome</keyword>
<name>A0A5C4W491_9ACTN</name>
<comment type="caution">
    <text evidence="1">The sequence shown here is derived from an EMBL/GenBank/DDBJ whole genome shotgun (WGS) entry which is preliminary data.</text>
</comment>
<evidence type="ECO:0000313" key="1">
    <source>
        <dbReference type="EMBL" id="KAB8191824.1"/>
    </source>
</evidence>
<dbReference type="Pfam" id="PF11253">
    <property type="entry name" value="DUF3052"/>
    <property type="match status" value="1"/>
</dbReference>
<dbReference type="Proteomes" id="UP000312512">
    <property type="component" value="Unassembled WGS sequence"/>
</dbReference>
<dbReference type="OrthoDB" id="5185945at2"/>
<dbReference type="InterPro" id="IPR021412">
    <property type="entry name" value="DUF3052"/>
</dbReference>
<reference evidence="1 2" key="1">
    <citation type="submission" date="2019-10" db="EMBL/GenBank/DDBJ databases">
        <title>Nonomuraea sp. nov., isolated from Phyllanthus amarus.</title>
        <authorList>
            <person name="Klykleung N."/>
            <person name="Tanasupawat S."/>
        </authorList>
    </citation>
    <scope>NUCLEOTIDE SEQUENCE [LARGE SCALE GENOMIC DNA]</scope>
    <source>
        <strain evidence="1 2">PA1-10</strain>
    </source>
</reference>
<accession>A0A5C4W491</accession>
<dbReference type="AlphaFoldDB" id="A0A5C4W491"/>